<dbReference type="Gene3D" id="3.40.50.1000">
    <property type="entry name" value="HAD superfamily/HAD-like"/>
    <property type="match status" value="1"/>
</dbReference>
<evidence type="ECO:0000313" key="3">
    <source>
        <dbReference type="EMBL" id="EYE99416.1"/>
    </source>
</evidence>
<dbReference type="Gene3D" id="1.10.150.240">
    <property type="entry name" value="Putative phosphatase, domain 2"/>
    <property type="match status" value="1"/>
</dbReference>
<gene>
    <name evidence="3" type="ORF">EURHEDRAFT_445648</name>
</gene>
<dbReference type="PRINTS" id="PR00413">
    <property type="entry name" value="HADHALOGNASE"/>
</dbReference>
<dbReference type="RefSeq" id="XP_040643104.1">
    <property type="nucleotide sequence ID" value="XM_040783542.1"/>
</dbReference>
<comment type="similarity">
    <text evidence="1">Belongs to the HAD-like hydrolase superfamily. S-2-haloalkanoic acid dehalogenase family.</text>
</comment>
<dbReference type="InterPro" id="IPR036412">
    <property type="entry name" value="HAD-like_sf"/>
</dbReference>
<dbReference type="InterPro" id="IPR023198">
    <property type="entry name" value="PGP-like_dom2"/>
</dbReference>
<evidence type="ECO:0000256" key="1">
    <source>
        <dbReference type="ARBA" id="ARBA00008106"/>
    </source>
</evidence>
<dbReference type="PANTHER" id="PTHR43316">
    <property type="entry name" value="HYDROLASE, HALOACID DELAHOGENASE-RELATED"/>
    <property type="match status" value="1"/>
</dbReference>
<dbReference type="Proteomes" id="UP000019804">
    <property type="component" value="Unassembled WGS sequence"/>
</dbReference>
<dbReference type="EMBL" id="KK088411">
    <property type="protein sequence ID" value="EYE99416.1"/>
    <property type="molecule type" value="Genomic_DNA"/>
</dbReference>
<dbReference type="InterPro" id="IPR006328">
    <property type="entry name" value="2-HAD"/>
</dbReference>
<dbReference type="SFLD" id="SFLDS00003">
    <property type="entry name" value="Haloacid_Dehalogenase"/>
    <property type="match status" value="1"/>
</dbReference>
<dbReference type="GO" id="GO:0019120">
    <property type="term" value="F:hydrolase activity, acting on acid halide bonds, in C-halide compounds"/>
    <property type="evidence" value="ECO:0007669"/>
    <property type="project" value="InterPro"/>
</dbReference>
<dbReference type="SFLD" id="SFLDG01129">
    <property type="entry name" value="C1.5:_HAD__Beta-PGM__Phosphata"/>
    <property type="match status" value="1"/>
</dbReference>
<keyword evidence="4" id="KW-1185">Reference proteome</keyword>
<dbReference type="SUPFAM" id="SSF56784">
    <property type="entry name" value="HAD-like"/>
    <property type="match status" value="1"/>
</dbReference>
<dbReference type="InterPro" id="IPR051540">
    <property type="entry name" value="S-2-haloacid_dehalogenase"/>
</dbReference>
<keyword evidence="2 3" id="KW-0378">Hydrolase</keyword>
<dbReference type="AlphaFoldDB" id="A0A017SRF2"/>
<evidence type="ECO:0000313" key="4">
    <source>
        <dbReference type="Proteomes" id="UP000019804"/>
    </source>
</evidence>
<sequence>MTKKVVIAMDIYGTVLTMETIVQELEKHFPKANAETILKTWRQHQLAYTWRLNSLGRFLPFSEVTRNALSHTLAETPGADLAEQHINRIMAAFENMGTFPDVGPTLSRLAVTPGVIPVVFTNGTKTMVSHSLSKSKDLAPYSAVFQDIVTVEDVKQFKPAPAVYDHLAKMVGLVSQKEDIWVISANPFDINGARNAGLKAIWIDRSLTGWTDRAEPSLEPTAVLHSLEDIIQTITHHYKDELNRHVTR</sequence>
<dbReference type="NCBIfam" id="TIGR01428">
    <property type="entry name" value="HAD_type_II"/>
    <property type="match status" value="1"/>
</dbReference>
<organism evidence="3 4">
    <name type="scientific">Aspergillus ruber (strain CBS 135680)</name>
    <dbReference type="NCBI Taxonomy" id="1388766"/>
    <lineage>
        <taxon>Eukaryota</taxon>
        <taxon>Fungi</taxon>
        <taxon>Dikarya</taxon>
        <taxon>Ascomycota</taxon>
        <taxon>Pezizomycotina</taxon>
        <taxon>Eurotiomycetes</taxon>
        <taxon>Eurotiomycetidae</taxon>
        <taxon>Eurotiales</taxon>
        <taxon>Aspergillaceae</taxon>
        <taxon>Aspergillus</taxon>
        <taxon>Aspergillus subgen. Aspergillus</taxon>
    </lineage>
</organism>
<dbReference type="GeneID" id="63698666"/>
<name>A0A017SRF2_ASPRC</name>
<dbReference type="STRING" id="1388766.A0A017SRF2"/>
<dbReference type="PANTHER" id="PTHR43316:SF3">
    <property type="entry name" value="HALOACID DEHALOGENASE, TYPE II (AFU_ORTHOLOGUE AFUA_2G07750)-RELATED"/>
    <property type="match status" value="1"/>
</dbReference>
<proteinExistence type="inferred from homology"/>
<dbReference type="InterPro" id="IPR006439">
    <property type="entry name" value="HAD-SF_hydro_IA"/>
</dbReference>
<reference evidence="4" key="1">
    <citation type="journal article" date="2014" name="Nat. Commun.">
        <title>Genomic adaptations of the halophilic Dead Sea filamentous fungus Eurotium rubrum.</title>
        <authorList>
            <person name="Kis-Papo T."/>
            <person name="Weig A.R."/>
            <person name="Riley R."/>
            <person name="Persoh D."/>
            <person name="Salamov A."/>
            <person name="Sun H."/>
            <person name="Lipzen A."/>
            <person name="Wasser S.P."/>
            <person name="Rambold G."/>
            <person name="Grigoriev I.V."/>
            <person name="Nevo E."/>
        </authorList>
    </citation>
    <scope>NUCLEOTIDE SEQUENCE [LARGE SCALE GENOMIC DNA]</scope>
    <source>
        <strain evidence="4">CBS 135680</strain>
    </source>
</reference>
<dbReference type="InterPro" id="IPR023214">
    <property type="entry name" value="HAD_sf"/>
</dbReference>
<dbReference type="OrthoDB" id="3256520at2759"/>
<dbReference type="NCBIfam" id="TIGR01493">
    <property type="entry name" value="HAD-SF-IA-v2"/>
    <property type="match status" value="1"/>
</dbReference>
<protein>
    <submittedName>
        <fullName evidence="3">Haloacid dehalogenase-like hydrolase</fullName>
    </submittedName>
</protein>
<evidence type="ECO:0000256" key="2">
    <source>
        <dbReference type="ARBA" id="ARBA00022801"/>
    </source>
</evidence>
<accession>A0A017SRF2</accession>
<dbReference type="HOGENOM" id="CLU_045011_3_1_1"/>
<dbReference type="Pfam" id="PF00702">
    <property type="entry name" value="Hydrolase"/>
    <property type="match status" value="1"/>
</dbReference>
<dbReference type="GO" id="GO:0016791">
    <property type="term" value="F:phosphatase activity"/>
    <property type="evidence" value="ECO:0007669"/>
    <property type="project" value="UniProtKB-ARBA"/>
</dbReference>